<feature type="binding site" evidence="15">
    <location>
        <position position="86"/>
    </location>
    <ligand>
        <name>Ca(2+)</name>
        <dbReference type="ChEBI" id="CHEBI:29108"/>
        <label>1</label>
    </ligand>
</feature>
<dbReference type="GO" id="GO:0004601">
    <property type="term" value="F:peroxidase activity"/>
    <property type="evidence" value="ECO:0007669"/>
    <property type="project" value="UniProtKB-KW"/>
</dbReference>
<evidence type="ECO:0000256" key="18">
    <source>
        <dbReference type="RuleBase" id="RU363051"/>
    </source>
</evidence>
<accession>A0A8H7XPY6</accession>
<evidence type="ECO:0000256" key="6">
    <source>
        <dbReference type="ARBA" id="ARBA00022723"/>
    </source>
</evidence>
<dbReference type="PROSITE" id="PS00436">
    <property type="entry name" value="PEROXIDASE_2"/>
    <property type="match status" value="1"/>
</dbReference>
<dbReference type="Pfam" id="PF11895">
    <property type="entry name" value="Peroxidase_ext"/>
    <property type="match status" value="1"/>
</dbReference>
<dbReference type="Pfam" id="PF13668">
    <property type="entry name" value="Ferritin_2"/>
    <property type="match status" value="1"/>
</dbReference>
<feature type="domain" description="Plant heme peroxidase family profile" evidence="19">
    <location>
        <begin position="105"/>
        <end position="339"/>
    </location>
</feature>
<dbReference type="PROSITE" id="PS50873">
    <property type="entry name" value="PEROXIDASE_4"/>
    <property type="match status" value="1"/>
</dbReference>
<dbReference type="GO" id="GO:0046872">
    <property type="term" value="F:metal ion binding"/>
    <property type="evidence" value="ECO:0007669"/>
    <property type="project" value="UniProtKB-UniRule"/>
</dbReference>
<comment type="similarity">
    <text evidence="2 18">Belongs to the peroxidase family. Ligninase subfamily.</text>
</comment>
<dbReference type="Gene3D" id="1.10.520.10">
    <property type="match status" value="1"/>
</dbReference>
<dbReference type="Pfam" id="PF00141">
    <property type="entry name" value="peroxidase"/>
    <property type="match status" value="1"/>
</dbReference>
<comment type="cofactor">
    <cofactor evidence="15">
        <name>heme b</name>
        <dbReference type="ChEBI" id="CHEBI:60344"/>
    </cofactor>
    <text evidence="15">Binds 1 heme b (iron(II)-protoporphyrin IX) group per subunit.</text>
</comment>
<reference evidence="20" key="1">
    <citation type="submission" date="2021-02" db="EMBL/GenBank/DDBJ databases">
        <title>Psilocybe cubensis genome.</title>
        <authorList>
            <person name="Mckernan K.J."/>
            <person name="Crawford S."/>
            <person name="Trippe A."/>
            <person name="Kane L.T."/>
            <person name="Mclaughlin S."/>
        </authorList>
    </citation>
    <scope>NUCLEOTIDE SEQUENCE [LARGE SCALE GENOMIC DNA]</scope>
    <source>
        <strain evidence="20">MGC-MH-2018</strain>
    </source>
</reference>
<dbReference type="SUPFAM" id="SSF48113">
    <property type="entry name" value="Heme-dependent peroxidases"/>
    <property type="match status" value="1"/>
</dbReference>
<dbReference type="Gene3D" id="1.10.420.10">
    <property type="entry name" value="Peroxidase, domain 2"/>
    <property type="match status" value="1"/>
</dbReference>
<evidence type="ECO:0000256" key="8">
    <source>
        <dbReference type="ARBA" id="ARBA00022837"/>
    </source>
</evidence>
<feature type="chain" id="PRO_5034910152" description="Peroxidase" evidence="18">
    <location>
        <begin position="20"/>
        <end position="769"/>
    </location>
</feature>
<dbReference type="CDD" id="cd00692">
    <property type="entry name" value="ligninase"/>
    <property type="match status" value="1"/>
</dbReference>
<comment type="caution">
    <text evidence="20">The sequence shown here is derived from an EMBL/GenBank/DDBJ whole genome shotgun (WGS) entry which is preliminary data.</text>
</comment>
<keyword evidence="13" id="KW-0376">Hydrogen peroxide</keyword>
<dbReference type="PROSITE" id="PS00435">
    <property type="entry name" value="PEROXIDASE_1"/>
    <property type="match status" value="1"/>
</dbReference>
<dbReference type="InterPro" id="IPR010255">
    <property type="entry name" value="Haem_peroxidase_sf"/>
</dbReference>
<feature type="binding site" evidence="15">
    <location>
        <position position="221"/>
    </location>
    <ligand>
        <name>Ca(2+)</name>
        <dbReference type="ChEBI" id="CHEBI:29108"/>
        <label>2</label>
    </ligand>
</feature>
<evidence type="ECO:0000256" key="15">
    <source>
        <dbReference type="PIRSR" id="PIRSR601621-2"/>
    </source>
</evidence>
<feature type="disulfide bond" evidence="17">
    <location>
        <begin position="39"/>
        <end position="305"/>
    </location>
</feature>
<dbReference type="EC" id="1.11.1.-" evidence="18"/>
<keyword evidence="4 18" id="KW-0575">Peroxidase</keyword>
<dbReference type="PANTHER" id="PTHR31356:SF66">
    <property type="entry name" value="CATALASE-PEROXIDASE"/>
    <property type="match status" value="1"/>
</dbReference>
<sequence>MAFKNALAALVLALPLVNGLRTRRTTCPDGVNTAINAACCKLFPVVEDLKENLFENECGDGAHGALRLVFHDAIGISPTLGGGGADGSIATFNETELTFHANLGIDDVLDALGPLLIKHSDVVSAGDFIQLAGAVSLVQCNGAPRIPFFMGRAPPKAASPPNLVPEPFDSVQSILQRFGELGFSTEETVAVIAGSHSVAGADDVVPNMEGVPFDQTPDIFDTQIFVDVQLRGTISPGNEITQGEVETSVPGTVRLQSDHLLARDSATNCEWQSFVNNQAKMAQVFGQAVLKLSLLGQNQNELIDCSEVIPPAIPFTGGPATLPPGQTMDDIEQACATAAFPSLATQPGPPTTVPQIARLRLHTMKSAILGRFVAIALAATTAVANVIPPASPVTNTTLKTIVPSIRRATVEGVESNVNGAIAGPVDGIAGSVPSPRGLLGSDSGGLFKRLASYIPTTLISRGGNNNNEADNGYLNLALLLSQLEFAFFENGLNRFSAEDFRAAGYADWVRGRYEQIREHERAHVEFLQSAVTTSGRDRVQACDYRFEFDNVRIFVDISEAIATIATSAYVGGLHYFELREYITVLASILAVEARQAAWINGSVRKQNPWNTAFETPLTPNQVLTLLTSFFDFDSMPGQNRGLLPPGVHPYPRLSLAPRLIPGEEAEISFPYSRNDDGERLYAAFLVGFETIFAVIIERDEHAEGSGSENRRRYFVQVPRDLAARGTVFVSVVRGRDNINDVRFDDSTIVAGPAIAMFPFDAFGKPIGEW</sequence>
<dbReference type="InterPro" id="IPR024589">
    <property type="entry name" value="Ligninase_C"/>
</dbReference>
<dbReference type="OrthoDB" id="1001765at2759"/>
<feature type="binding site" evidence="15">
    <location>
        <position position="72"/>
    </location>
    <ligand>
        <name>Ca(2+)</name>
        <dbReference type="ChEBI" id="CHEBI:29108"/>
        <label>1</label>
    </ligand>
</feature>
<evidence type="ECO:0000256" key="3">
    <source>
        <dbReference type="ARBA" id="ARBA00022525"/>
    </source>
</evidence>
<comment type="cofactor">
    <cofactor evidence="15 18">
        <name>Ca(2+)</name>
        <dbReference type="ChEBI" id="CHEBI:29108"/>
    </cofactor>
    <text evidence="15 18">Binds 2 calcium ions per subunit.</text>
</comment>
<evidence type="ECO:0000256" key="1">
    <source>
        <dbReference type="ARBA" id="ARBA00004613"/>
    </source>
</evidence>
<feature type="binding site" evidence="15">
    <location>
        <position position="216"/>
    </location>
    <ligand>
        <name>Ca(2+)</name>
        <dbReference type="ChEBI" id="CHEBI:29108"/>
        <label>2</label>
    </ligand>
</feature>
<evidence type="ECO:0000256" key="7">
    <source>
        <dbReference type="ARBA" id="ARBA00022729"/>
    </source>
</evidence>
<evidence type="ECO:0000256" key="16">
    <source>
        <dbReference type="PIRSR" id="PIRSR601621-3"/>
    </source>
</evidence>
<feature type="site" description="Transition state stabilizer" evidence="16">
    <location>
        <position position="67"/>
    </location>
</feature>
<evidence type="ECO:0000256" key="11">
    <source>
        <dbReference type="ARBA" id="ARBA00023157"/>
    </source>
</evidence>
<evidence type="ECO:0000256" key="9">
    <source>
        <dbReference type="ARBA" id="ARBA00023002"/>
    </source>
</evidence>
<evidence type="ECO:0000313" key="20">
    <source>
        <dbReference type="EMBL" id="KAG5164887.1"/>
    </source>
</evidence>
<dbReference type="InterPro" id="IPR002016">
    <property type="entry name" value="Haem_peroxidase"/>
</dbReference>
<keyword evidence="12" id="KW-0325">Glycoprotein</keyword>
<dbReference type="GO" id="GO:0042744">
    <property type="term" value="P:hydrogen peroxide catabolic process"/>
    <property type="evidence" value="ECO:0007669"/>
    <property type="project" value="UniProtKB-KW"/>
</dbReference>
<proteinExistence type="inferred from homology"/>
<keyword evidence="5 15" id="KW-0349">Heme</keyword>
<dbReference type="EMBL" id="JAFIQS010000011">
    <property type="protein sequence ID" value="KAG5164887.1"/>
    <property type="molecule type" value="Genomic_DNA"/>
</dbReference>
<keyword evidence="11 17" id="KW-1015">Disulfide bond</keyword>
<evidence type="ECO:0000256" key="10">
    <source>
        <dbReference type="ARBA" id="ARBA00023004"/>
    </source>
</evidence>
<evidence type="ECO:0000256" key="2">
    <source>
        <dbReference type="ARBA" id="ARBA00006089"/>
    </source>
</evidence>
<dbReference type="GO" id="GO:0020037">
    <property type="term" value="F:heme binding"/>
    <property type="evidence" value="ECO:0007669"/>
    <property type="project" value="UniProtKB-UniRule"/>
</dbReference>
<comment type="subcellular location">
    <subcellularLocation>
        <location evidence="1">Secreted</location>
    </subcellularLocation>
</comment>
<feature type="disulfide bond" evidence="17">
    <location>
        <begin position="58"/>
        <end position="140"/>
    </location>
</feature>
<evidence type="ECO:0000256" key="14">
    <source>
        <dbReference type="PIRSR" id="PIRSR601621-1"/>
    </source>
</evidence>
<dbReference type="GO" id="GO:0034599">
    <property type="term" value="P:cellular response to oxidative stress"/>
    <property type="evidence" value="ECO:0007669"/>
    <property type="project" value="InterPro"/>
</dbReference>
<dbReference type="InterPro" id="IPR001621">
    <property type="entry name" value="Ligninase"/>
</dbReference>
<gene>
    <name evidence="20" type="ORF">JR316_010533</name>
</gene>
<feature type="signal peptide" evidence="18">
    <location>
        <begin position="1"/>
        <end position="19"/>
    </location>
</feature>
<evidence type="ECO:0000256" key="17">
    <source>
        <dbReference type="PIRSR" id="PIRSR601621-4"/>
    </source>
</evidence>
<evidence type="ECO:0000256" key="5">
    <source>
        <dbReference type="ARBA" id="ARBA00022617"/>
    </source>
</evidence>
<dbReference type="AlphaFoldDB" id="A0A8H7XPY6"/>
<feature type="active site" description="Proton acceptor" evidence="14">
    <location>
        <position position="71"/>
    </location>
</feature>
<evidence type="ECO:0000256" key="12">
    <source>
        <dbReference type="ARBA" id="ARBA00023180"/>
    </source>
</evidence>
<dbReference type="InterPro" id="IPR019793">
    <property type="entry name" value="Peroxidases_heam-ligand_BS"/>
</dbReference>
<keyword evidence="6 15" id="KW-0479">Metal-binding</keyword>
<evidence type="ECO:0000259" key="19">
    <source>
        <dbReference type="PROSITE" id="PS50873"/>
    </source>
</evidence>
<dbReference type="InterPro" id="IPR019794">
    <property type="entry name" value="Peroxidases_AS"/>
</dbReference>
<dbReference type="PANTHER" id="PTHR31356">
    <property type="entry name" value="THYLAKOID LUMENAL 29 KDA PROTEIN, CHLOROPLASTIC-RELATED"/>
    <property type="match status" value="1"/>
</dbReference>
<protein>
    <recommendedName>
        <fullName evidence="18">Peroxidase</fullName>
        <ecNumber evidence="18">1.11.1.-</ecNumber>
    </recommendedName>
</protein>
<keyword evidence="8 15" id="KW-0106">Calcium</keyword>
<keyword evidence="7 18" id="KW-0732">Signal</keyword>
<keyword evidence="10 15" id="KW-0408">Iron</keyword>
<dbReference type="GO" id="GO:0005576">
    <property type="term" value="C:extracellular region"/>
    <property type="evidence" value="ECO:0007669"/>
    <property type="project" value="UniProtKB-SubCell"/>
</dbReference>
<dbReference type="PRINTS" id="PR00462">
    <property type="entry name" value="LIGNINASE"/>
</dbReference>
<feature type="binding site" evidence="15">
    <location>
        <position position="197"/>
    </location>
    <ligand>
        <name>Ca(2+)</name>
        <dbReference type="ChEBI" id="CHEBI:29108"/>
        <label>2</label>
    </ligand>
</feature>
<keyword evidence="9 18" id="KW-0560">Oxidoreductase</keyword>
<feature type="binding site" evidence="15">
    <location>
        <position position="88"/>
    </location>
    <ligand>
        <name>Ca(2+)</name>
        <dbReference type="ChEBI" id="CHEBI:29108"/>
        <label>1</label>
    </ligand>
</feature>
<evidence type="ECO:0000256" key="13">
    <source>
        <dbReference type="ARBA" id="ARBA00023324"/>
    </source>
</evidence>
<keyword evidence="3" id="KW-0964">Secreted</keyword>
<dbReference type="GO" id="GO:0000302">
    <property type="term" value="P:response to reactive oxygen species"/>
    <property type="evidence" value="ECO:0007669"/>
    <property type="project" value="TreeGrafter"/>
</dbReference>
<name>A0A8H7XPY6_PSICU</name>
<feature type="disulfide bond" evidence="17">
    <location>
        <begin position="27"/>
        <end position="40"/>
    </location>
</feature>
<feature type="binding site" evidence="15">
    <location>
        <position position="84"/>
    </location>
    <ligand>
        <name>Ca(2+)</name>
        <dbReference type="ChEBI" id="CHEBI:29108"/>
        <label>1</label>
    </ligand>
</feature>
<dbReference type="PRINTS" id="PR00458">
    <property type="entry name" value="PEROXIDASE"/>
</dbReference>
<feature type="binding site" description="axial binding residue" evidence="15">
    <location>
        <position position="196"/>
    </location>
    <ligand>
        <name>heme b</name>
        <dbReference type="ChEBI" id="CHEBI:60344"/>
    </ligand>
    <ligandPart>
        <name>Fe</name>
        <dbReference type="ChEBI" id="CHEBI:18248"/>
    </ligandPart>
</feature>
<feature type="disulfide bond" evidence="17">
    <location>
        <begin position="269"/>
        <end position="335"/>
    </location>
</feature>
<organism evidence="20">
    <name type="scientific">Psilocybe cubensis</name>
    <name type="common">Psychedelic mushroom</name>
    <name type="synonym">Stropharia cubensis</name>
    <dbReference type="NCBI Taxonomy" id="181762"/>
    <lineage>
        <taxon>Eukaryota</taxon>
        <taxon>Fungi</taxon>
        <taxon>Dikarya</taxon>
        <taxon>Basidiomycota</taxon>
        <taxon>Agaricomycotina</taxon>
        <taxon>Agaricomycetes</taxon>
        <taxon>Agaricomycetidae</taxon>
        <taxon>Agaricales</taxon>
        <taxon>Agaricineae</taxon>
        <taxon>Strophariaceae</taxon>
        <taxon>Psilocybe</taxon>
    </lineage>
</organism>
<dbReference type="InterPro" id="IPR044831">
    <property type="entry name" value="Ccp1-like"/>
</dbReference>
<evidence type="ECO:0000256" key="4">
    <source>
        <dbReference type="ARBA" id="ARBA00022559"/>
    </source>
</evidence>
<feature type="binding site" evidence="15">
    <location>
        <position position="214"/>
    </location>
    <ligand>
        <name>Ca(2+)</name>
        <dbReference type="ChEBI" id="CHEBI:29108"/>
        <label>2</label>
    </ligand>
</feature>